<dbReference type="InterPro" id="IPR026314">
    <property type="entry name" value="YLP_motif_con_p1"/>
</dbReference>
<protein>
    <submittedName>
        <fullName evidence="2">Uncharacterized protein</fullName>
    </submittedName>
</protein>
<evidence type="ECO:0000256" key="1">
    <source>
        <dbReference type="SAM" id="MobiDB-lite"/>
    </source>
</evidence>
<proteinExistence type="predicted"/>
<reference evidence="2 3" key="1">
    <citation type="submission" date="2022-12" db="EMBL/GenBank/DDBJ databases">
        <title>Chromosome-level genome of Tegillarca granosa.</title>
        <authorList>
            <person name="Kim J."/>
        </authorList>
    </citation>
    <scope>NUCLEOTIDE SEQUENCE [LARGE SCALE GENOMIC DNA]</scope>
    <source>
        <strain evidence="2">Teg-2019</strain>
        <tissue evidence="2">Adductor muscle</tissue>
    </source>
</reference>
<gene>
    <name evidence="2" type="ORF">KUTeg_013369</name>
</gene>
<keyword evidence="3" id="KW-1185">Reference proteome</keyword>
<feature type="compositionally biased region" description="Polar residues" evidence="1">
    <location>
        <begin position="1"/>
        <end position="18"/>
    </location>
</feature>
<dbReference type="Proteomes" id="UP001217089">
    <property type="component" value="Unassembled WGS sequence"/>
</dbReference>
<evidence type="ECO:0000313" key="3">
    <source>
        <dbReference type="Proteomes" id="UP001217089"/>
    </source>
</evidence>
<comment type="caution">
    <text evidence="2">The sequence shown here is derived from an EMBL/GenBank/DDBJ whole genome shotgun (WGS) entry which is preliminary data.</text>
</comment>
<evidence type="ECO:0000313" key="2">
    <source>
        <dbReference type="EMBL" id="KAJ8308495.1"/>
    </source>
</evidence>
<accession>A0ABQ9ETK5</accession>
<dbReference type="EMBL" id="JARBDR010000657">
    <property type="protein sequence ID" value="KAJ8308495.1"/>
    <property type="molecule type" value="Genomic_DNA"/>
</dbReference>
<name>A0ABQ9ETK5_TEGGR</name>
<feature type="region of interest" description="Disordered" evidence="1">
    <location>
        <begin position="1"/>
        <end position="20"/>
    </location>
</feature>
<organism evidence="2 3">
    <name type="scientific">Tegillarca granosa</name>
    <name type="common">Malaysian cockle</name>
    <name type="synonym">Anadara granosa</name>
    <dbReference type="NCBI Taxonomy" id="220873"/>
    <lineage>
        <taxon>Eukaryota</taxon>
        <taxon>Metazoa</taxon>
        <taxon>Spiralia</taxon>
        <taxon>Lophotrochozoa</taxon>
        <taxon>Mollusca</taxon>
        <taxon>Bivalvia</taxon>
        <taxon>Autobranchia</taxon>
        <taxon>Pteriomorphia</taxon>
        <taxon>Arcoida</taxon>
        <taxon>Arcoidea</taxon>
        <taxon>Arcidae</taxon>
        <taxon>Tegillarca</taxon>
    </lineage>
</organism>
<dbReference type="PANTHER" id="PTHR13413:SF0">
    <property type="entry name" value="YLP MOTIF-CONTAINING PROTEIN 1"/>
    <property type="match status" value="1"/>
</dbReference>
<dbReference type="PANTHER" id="PTHR13413">
    <property type="entry name" value="YLP MOTIF CONTAINING PROTEIN NUCLEAR PROTEIN ZAP"/>
    <property type="match status" value="1"/>
</dbReference>
<sequence length="91" mass="10502">MMTSLQGSHPQKENQPISDLNLKSFVVTHEDKLDGIKLGKRKRSPSPQTMEDFLQLAGESSRPLIPGQKRVRWADIEERKEQMRRREIGFG</sequence>